<keyword evidence="1" id="KW-0802">TPR repeat</keyword>
<dbReference type="PROSITE" id="PS50005">
    <property type="entry name" value="TPR"/>
    <property type="match status" value="1"/>
</dbReference>
<proteinExistence type="predicted"/>
<keyword evidence="3" id="KW-1185">Reference proteome</keyword>
<dbReference type="STRING" id="1472767.AOX59_09985"/>
<dbReference type="SUPFAM" id="SSF48452">
    <property type="entry name" value="TPR-like"/>
    <property type="match status" value="1"/>
</dbReference>
<name>A0A0U3W6Z9_9BACI</name>
<dbReference type="OrthoDB" id="2676051at2"/>
<sequence length="465" mass="55068">MRTNPLHIYTSSQKPVELHAERVALYLGSGIIEAFSKHNETYYLFFYKHEFLTAAKAKKLKRHSFIASAFKQGMVFNAPHPFIDELLASRQPHRITRFDPLLKKLDKQHTPHEKAFILTFFESFISKKRLFNEIKSIFYSYRRNGQNFLAYKIVRVLMDFAPDHSLVKELSNDWNYRQYAKLYHDQSENVLDQDLIFAEKVFYDGKRGDDYFQRLTALLNDQSRWMEMIALYGERFIDNPSDGNYAFLKGQLDQKLDDEHMMNFLGALYEQQPRYAPLNHDLLQVYVDMNNIDDVLNIYVNNGVNVPVQDTESMRKMLEQLDLNSRSFSPEKLKSLFELTISLDAKVAEQLIHNYAAVLLETYNPSEIKEMLNPLIEYRAVHPVYQKMDALIKFNDDLDRMQQLGELYYEFRQYDEAIDCFSWETELKPDEPEPLKWLAKMYQKMGMEQESEAYRQLLVNQQKKA</sequence>
<feature type="repeat" description="TPR" evidence="1">
    <location>
        <begin position="398"/>
        <end position="431"/>
    </location>
</feature>
<protein>
    <submittedName>
        <fullName evidence="2">Uncharacterized protein</fullName>
    </submittedName>
</protein>
<dbReference type="AlphaFoldDB" id="A0A0U3W6Z9"/>
<dbReference type="InterPro" id="IPR019734">
    <property type="entry name" value="TPR_rpt"/>
</dbReference>
<evidence type="ECO:0000256" key="1">
    <source>
        <dbReference type="PROSITE-ProRule" id="PRU00339"/>
    </source>
</evidence>
<dbReference type="EMBL" id="CP013862">
    <property type="protein sequence ID" value="ALX48914.1"/>
    <property type="molecule type" value="Genomic_DNA"/>
</dbReference>
<evidence type="ECO:0000313" key="2">
    <source>
        <dbReference type="EMBL" id="ALX48914.1"/>
    </source>
</evidence>
<dbReference type="Proteomes" id="UP000050331">
    <property type="component" value="Chromosome"/>
</dbReference>
<accession>A0A0U3W6Z9</accession>
<dbReference type="KEGG" id="lao:AOX59_09985"/>
<gene>
    <name evidence="2" type="ORF">AOX59_09985</name>
</gene>
<organism evidence="2 3">
    <name type="scientific">Lentibacillus amyloliquefaciens</name>
    <dbReference type="NCBI Taxonomy" id="1472767"/>
    <lineage>
        <taxon>Bacteria</taxon>
        <taxon>Bacillati</taxon>
        <taxon>Bacillota</taxon>
        <taxon>Bacilli</taxon>
        <taxon>Bacillales</taxon>
        <taxon>Bacillaceae</taxon>
        <taxon>Lentibacillus</taxon>
    </lineage>
</organism>
<evidence type="ECO:0000313" key="3">
    <source>
        <dbReference type="Proteomes" id="UP000050331"/>
    </source>
</evidence>
<dbReference type="Gene3D" id="1.25.40.10">
    <property type="entry name" value="Tetratricopeptide repeat domain"/>
    <property type="match status" value="1"/>
</dbReference>
<dbReference type="InterPro" id="IPR011990">
    <property type="entry name" value="TPR-like_helical_dom_sf"/>
</dbReference>
<dbReference type="RefSeq" id="WP_068445205.1">
    <property type="nucleotide sequence ID" value="NZ_CP013862.1"/>
</dbReference>
<reference evidence="2 3" key="1">
    <citation type="submission" date="2016-01" db="EMBL/GenBank/DDBJ databases">
        <title>Complete genome sequence of strain Lentibacillus amyloliquefaciens LAM0015T isolated from saline sediment.</title>
        <authorList>
            <person name="Wang J.-L."/>
            <person name="He M.-X."/>
        </authorList>
    </citation>
    <scope>NUCLEOTIDE SEQUENCE [LARGE SCALE GENOMIC DNA]</scope>
    <source>
        <strain evidence="2 3">LAM0015</strain>
    </source>
</reference>